<feature type="domain" description="DUF4189" evidence="2">
    <location>
        <begin position="23"/>
        <end position="114"/>
    </location>
</feature>
<dbReference type="RefSeq" id="WP_390213922.1">
    <property type="nucleotide sequence ID" value="NZ_JBHLXJ010000017.1"/>
</dbReference>
<name>A0ABV6IHL1_9BURK</name>
<feature type="chain" id="PRO_5046397934" evidence="1">
    <location>
        <begin position="23"/>
        <end position="323"/>
    </location>
</feature>
<evidence type="ECO:0000313" key="4">
    <source>
        <dbReference type="Proteomes" id="UP001589844"/>
    </source>
</evidence>
<dbReference type="EMBL" id="JBHLXJ010000017">
    <property type="protein sequence ID" value="MFC0351303.1"/>
    <property type="molecule type" value="Genomic_DNA"/>
</dbReference>
<keyword evidence="1" id="KW-0732">Signal</keyword>
<dbReference type="InterPro" id="IPR025240">
    <property type="entry name" value="DUF4189"/>
</dbReference>
<protein>
    <submittedName>
        <fullName evidence="3">DUF4189 domain-containing protein</fullName>
    </submittedName>
</protein>
<feature type="domain" description="DUF4189" evidence="2">
    <location>
        <begin position="123"/>
        <end position="217"/>
    </location>
</feature>
<evidence type="ECO:0000313" key="3">
    <source>
        <dbReference type="EMBL" id="MFC0351303.1"/>
    </source>
</evidence>
<feature type="signal peptide" evidence="1">
    <location>
        <begin position="1"/>
        <end position="22"/>
    </location>
</feature>
<comment type="caution">
    <text evidence="3">The sequence shown here is derived from an EMBL/GenBank/DDBJ whole genome shotgun (WGS) entry which is preliminary data.</text>
</comment>
<gene>
    <name evidence="3" type="ORF">ACFFJH_15900</name>
</gene>
<keyword evidence="4" id="KW-1185">Reference proteome</keyword>
<reference evidence="3 4" key="1">
    <citation type="submission" date="2024-09" db="EMBL/GenBank/DDBJ databases">
        <authorList>
            <person name="Sun Q."/>
            <person name="Mori K."/>
        </authorList>
    </citation>
    <scope>NUCLEOTIDE SEQUENCE [LARGE SCALE GENOMIC DNA]</scope>
    <source>
        <strain evidence="3 4">CCM 8677</strain>
    </source>
</reference>
<evidence type="ECO:0000259" key="2">
    <source>
        <dbReference type="Pfam" id="PF13827"/>
    </source>
</evidence>
<organism evidence="3 4">
    <name type="scientific">Undibacterium danionis</name>
    <dbReference type="NCBI Taxonomy" id="1812100"/>
    <lineage>
        <taxon>Bacteria</taxon>
        <taxon>Pseudomonadati</taxon>
        <taxon>Pseudomonadota</taxon>
        <taxon>Betaproteobacteria</taxon>
        <taxon>Burkholderiales</taxon>
        <taxon>Oxalobacteraceae</taxon>
        <taxon>Undibacterium</taxon>
    </lineage>
</organism>
<evidence type="ECO:0000256" key="1">
    <source>
        <dbReference type="SAM" id="SignalP"/>
    </source>
</evidence>
<sequence>MKDFTIALLVVASSLITNSAIAWTAVAHSRESGYIQTYYGASTAAEAEKGALEGCSKKALNCVLVGATVNGPVAVVIAKGDGGMGRANSNDPFVAAKNALNECQEIAKNCRLVQAAWDGGTNWFALARSDGNFYATYNYGSQEVAEKDALKGCETQVKESLSPSDKCKLFASIGEHLWYARVSSKTYIGIATANSYEKALDDARKGCQNGLKPNEKCDKEDVIENKGALSEPIEFKKLEAIIEAEQNVKPKSIKTSNTDVPVAKIVRYSDLCQNSSCVRKYEDGRTQRYTACLNPATMLPMNDPSKLGGCGGTDSQGNPFGLK</sequence>
<dbReference type="Proteomes" id="UP001589844">
    <property type="component" value="Unassembled WGS sequence"/>
</dbReference>
<accession>A0ABV6IHL1</accession>
<proteinExistence type="predicted"/>
<dbReference type="Pfam" id="PF13827">
    <property type="entry name" value="DUF4189"/>
    <property type="match status" value="2"/>
</dbReference>